<organism evidence="1 2">
    <name type="scientific">Sphaerodactylus townsendi</name>
    <dbReference type="NCBI Taxonomy" id="933632"/>
    <lineage>
        <taxon>Eukaryota</taxon>
        <taxon>Metazoa</taxon>
        <taxon>Chordata</taxon>
        <taxon>Craniata</taxon>
        <taxon>Vertebrata</taxon>
        <taxon>Euteleostomi</taxon>
        <taxon>Lepidosauria</taxon>
        <taxon>Squamata</taxon>
        <taxon>Bifurcata</taxon>
        <taxon>Gekkota</taxon>
        <taxon>Sphaerodactylidae</taxon>
        <taxon>Sphaerodactylus</taxon>
    </lineage>
</organism>
<sequence>MCKMKTYNKLWQMLASRSIKGDQKQFFICANNTNEDAYPNACLGPTVLTMCTFECGQEFAPHSELFILKISDEVVLVSPEFMPQQMYHAGSRSLTGLCLWNYLD</sequence>
<proteinExistence type="predicted"/>
<reference evidence="1" key="1">
    <citation type="submission" date="2021-08" db="EMBL/GenBank/DDBJ databases">
        <title>The first chromosome-level gecko genome reveals the dynamic sex chromosomes of Neotropical dwarf geckos (Sphaerodactylidae: Sphaerodactylus).</title>
        <authorList>
            <person name="Pinto B.J."/>
            <person name="Keating S.E."/>
            <person name="Gamble T."/>
        </authorList>
    </citation>
    <scope>NUCLEOTIDE SEQUENCE</scope>
    <source>
        <strain evidence="1">TG3544</strain>
    </source>
</reference>
<evidence type="ECO:0000313" key="1">
    <source>
        <dbReference type="EMBL" id="KAH8017055.1"/>
    </source>
</evidence>
<dbReference type="Proteomes" id="UP000827872">
    <property type="component" value="Linkage Group LG01"/>
</dbReference>
<gene>
    <name evidence="1" type="ORF">K3G42_025829</name>
</gene>
<name>A0ACB8GD53_9SAUR</name>
<comment type="caution">
    <text evidence="1">The sequence shown here is derived from an EMBL/GenBank/DDBJ whole genome shotgun (WGS) entry which is preliminary data.</text>
</comment>
<keyword evidence="2" id="KW-1185">Reference proteome</keyword>
<dbReference type="EMBL" id="CM037614">
    <property type="protein sequence ID" value="KAH8017055.1"/>
    <property type="molecule type" value="Genomic_DNA"/>
</dbReference>
<evidence type="ECO:0000313" key="2">
    <source>
        <dbReference type="Proteomes" id="UP000827872"/>
    </source>
</evidence>
<accession>A0ACB8GD53</accession>
<protein>
    <submittedName>
        <fullName evidence="1">Uncharacterized protein</fullName>
    </submittedName>
</protein>